<dbReference type="EMBL" id="CAJVQA010021299">
    <property type="protein sequence ID" value="CAG8768207.1"/>
    <property type="molecule type" value="Genomic_DNA"/>
</dbReference>
<protein>
    <submittedName>
        <fullName evidence="1">343_t:CDS:1</fullName>
    </submittedName>
</protein>
<dbReference type="AlphaFoldDB" id="A0A9N9NVM0"/>
<gene>
    <name evidence="1" type="ORF">CPELLU_LOCUS15706</name>
</gene>
<dbReference type="OrthoDB" id="10488116at2759"/>
<evidence type="ECO:0000313" key="2">
    <source>
        <dbReference type="Proteomes" id="UP000789759"/>
    </source>
</evidence>
<keyword evidence="2" id="KW-1185">Reference proteome</keyword>
<accession>A0A9N9NVM0</accession>
<name>A0A9N9NVM0_9GLOM</name>
<comment type="caution">
    <text evidence="1">The sequence shown here is derived from an EMBL/GenBank/DDBJ whole genome shotgun (WGS) entry which is preliminary data.</text>
</comment>
<sequence>MIYMKSIESTCHNCINYDSHNKIINNCISGNMSICKPYQIKNAFDELFNIIWNTYIEKYDLMLSSEYLNAFNKYVQYVDDQIKKDKSHITNMSFKEFQSLLENDKINILDYCEEKVIALEKKRLDVIKNSTTINWFKWWRYLLSISPDLNINNIYWIFKTVDELNANTKDKNFYKLVGSTFVKNLIKCNQEHKNICTPEMIKMLETEIDCNTLTTDGIYNSLFKNEYFNKLVKFNIDKINDIYAQIAL</sequence>
<reference evidence="1" key="1">
    <citation type="submission" date="2021-06" db="EMBL/GenBank/DDBJ databases">
        <authorList>
            <person name="Kallberg Y."/>
            <person name="Tangrot J."/>
            <person name="Rosling A."/>
        </authorList>
    </citation>
    <scope>NUCLEOTIDE SEQUENCE</scope>
    <source>
        <strain evidence="1">FL966</strain>
    </source>
</reference>
<proteinExistence type="predicted"/>
<dbReference type="Proteomes" id="UP000789759">
    <property type="component" value="Unassembled WGS sequence"/>
</dbReference>
<evidence type="ECO:0000313" key="1">
    <source>
        <dbReference type="EMBL" id="CAG8768207.1"/>
    </source>
</evidence>
<organism evidence="1 2">
    <name type="scientific">Cetraspora pellucida</name>
    <dbReference type="NCBI Taxonomy" id="1433469"/>
    <lineage>
        <taxon>Eukaryota</taxon>
        <taxon>Fungi</taxon>
        <taxon>Fungi incertae sedis</taxon>
        <taxon>Mucoromycota</taxon>
        <taxon>Glomeromycotina</taxon>
        <taxon>Glomeromycetes</taxon>
        <taxon>Diversisporales</taxon>
        <taxon>Gigasporaceae</taxon>
        <taxon>Cetraspora</taxon>
    </lineage>
</organism>